<dbReference type="RefSeq" id="WP_110672231.1">
    <property type="nucleotide sequence ID" value="NZ_PYBW01000101.1"/>
</dbReference>
<proteinExistence type="inferred from homology"/>
<evidence type="ECO:0000256" key="3">
    <source>
        <dbReference type="ARBA" id="ARBA00011870"/>
    </source>
</evidence>
<keyword evidence="6" id="KW-0413">Isomerase</keyword>
<dbReference type="InterPro" id="IPR006099">
    <property type="entry name" value="MeMalonylCoA_mutase_a/b_cat"/>
</dbReference>
<evidence type="ECO:0000313" key="10">
    <source>
        <dbReference type="Proteomes" id="UP000248039"/>
    </source>
</evidence>
<dbReference type="EMBL" id="PYBW01000101">
    <property type="protein sequence ID" value="PYC73029.1"/>
    <property type="molecule type" value="Genomic_DNA"/>
</dbReference>
<evidence type="ECO:0000256" key="2">
    <source>
        <dbReference type="ARBA" id="ARBA00008465"/>
    </source>
</evidence>
<dbReference type="GO" id="GO:0031419">
    <property type="term" value="F:cobalamin binding"/>
    <property type="evidence" value="ECO:0007669"/>
    <property type="project" value="UniProtKB-KW"/>
</dbReference>
<feature type="domain" description="B12-binding" evidence="8">
    <location>
        <begin position="531"/>
        <end position="660"/>
    </location>
</feature>
<comment type="cofactor">
    <cofactor evidence="1">
        <name>adenosylcob(III)alamin</name>
        <dbReference type="ChEBI" id="CHEBI:18408"/>
    </cofactor>
</comment>
<sequence>MTDRQKDRPWLMRTYAGHSTAADSNALYRRNLAKGQTGLSVAFDLPTQTGYDADHVLARGEVGRVGVPVGHVGDMRTLFDGIPLELTNTSMTINATAMWLLALYQVVAEEQGADVAKLTGTTQNDIVKEYLSRGTHVFPPGPSVRLITDMIAYTVANLPKWNPINICSYHLQEAGATPVQEIAFAMCTAITVLDAVRDSGQVPAERMGEVVGRISFFVNAGVRFVEEMCKMRAFAQLWEKVTRERYGIEDAKQRRFRYGVQVNSLGLTEAQPENNVQRIVLEMLAVTLSKDARARAVQLPAWNEALGLPRPWDQQWSLRIQQVLAYESDLLEYGDLFNGSTVVEAKTAELLAGAEAEIAKVMAQGGVVAAVESGYLKSALVASHAERRARIESGEDKIIGVNCFDTTEESPLTADLDTAIMVVDPASEQSVLTALQQWRAERDEAAAQRALAALKATAATEQNLMAATLACARAGVTTGEWSFALREVFGEYRAPTGVGGAPIAVAAEPGGELARVRAAVAATAAELGVDKLRLLVGKPGLDGHSNGAEQIAVRARDAGFEVVYQGIRLTPEQIVSAAVAEDVHCVGLSILSGAHPELVPDVLQRLRRAGVEDVPVIVGGIIPAADAEALKAAGVAAVFTPKDFGITTIIGRIVDEIRLANRLDPIDLVRIPQSMEETLA</sequence>
<dbReference type="NCBIfam" id="TIGR00641">
    <property type="entry name" value="acid_CoA_mut_N"/>
    <property type="match status" value="1"/>
</dbReference>
<dbReference type="Pfam" id="PF01642">
    <property type="entry name" value="MM_CoA_mutase"/>
    <property type="match status" value="1"/>
</dbReference>
<comment type="similarity">
    <text evidence="2">Belongs to the methylmalonyl-CoA mutase family.</text>
</comment>
<dbReference type="Proteomes" id="UP000248039">
    <property type="component" value="Unassembled WGS sequence"/>
</dbReference>
<accession>A0A2V4N096</accession>
<evidence type="ECO:0000256" key="4">
    <source>
        <dbReference type="ARBA" id="ARBA00022628"/>
    </source>
</evidence>
<dbReference type="InterPro" id="IPR036724">
    <property type="entry name" value="Cobalamin-bd_sf"/>
</dbReference>
<evidence type="ECO:0000256" key="7">
    <source>
        <dbReference type="ARBA" id="ARBA00023285"/>
    </source>
</evidence>
<keyword evidence="4" id="KW-0846">Cobalamin</keyword>
<gene>
    <name evidence="9" type="ORF">C7C46_25325</name>
</gene>
<dbReference type="OrthoDB" id="9762378at2"/>
<dbReference type="SUPFAM" id="SSF52242">
    <property type="entry name" value="Cobalamin (vitamin B12)-binding domain"/>
    <property type="match status" value="1"/>
</dbReference>
<dbReference type="NCBIfam" id="TIGR00640">
    <property type="entry name" value="acid_CoA_mut_C"/>
    <property type="match status" value="1"/>
</dbReference>
<evidence type="ECO:0000256" key="1">
    <source>
        <dbReference type="ARBA" id="ARBA00001922"/>
    </source>
</evidence>
<dbReference type="GO" id="GO:0004494">
    <property type="term" value="F:methylmalonyl-CoA mutase activity"/>
    <property type="evidence" value="ECO:0007669"/>
    <property type="project" value="UniProtKB-EC"/>
</dbReference>
<dbReference type="Gene3D" id="3.20.20.240">
    <property type="entry name" value="Methylmalonyl-CoA mutase"/>
    <property type="match status" value="1"/>
</dbReference>
<name>A0A2V4N096_9ACTN</name>
<organism evidence="9 10">
    <name type="scientific">Streptomyces tateyamensis</name>
    <dbReference type="NCBI Taxonomy" id="565073"/>
    <lineage>
        <taxon>Bacteria</taxon>
        <taxon>Bacillati</taxon>
        <taxon>Actinomycetota</taxon>
        <taxon>Actinomycetes</taxon>
        <taxon>Kitasatosporales</taxon>
        <taxon>Streptomycetaceae</taxon>
        <taxon>Streptomyces</taxon>
    </lineage>
</organism>
<dbReference type="InterPro" id="IPR006159">
    <property type="entry name" value="Acid_CoA_mut_C"/>
</dbReference>
<dbReference type="GO" id="GO:0046872">
    <property type="term" value="F:metal ion binding"/>
    <property type="evidence" value="ECO:0007669"/>
    <property type="project" value="UniProtKB-KW"/>
</dbReference>
<evidence type="ECO:0000259" key="8">
    <source>
        <dbReference type="PROSITE" id="PS51332"/>
    </source>
</evidence>
<evidence type="ECO:0000313" key="9">
    <source>
        <dbReference type="EMBL" id="PYC73029.1"/>
    </source>
</evidence>
<dbReference type="AlphaFoldDB" id="A0A2V4N096"/>
<dbReference type="InterPro" id="IPR006158">
    <property type="entry name" value="Cobalamin-bd"/>
</dbReference>
<dbReference type="PROSITE" id="PS51332">
    <property type="entry name" value="B12_BINDING"/>
    <property type="match status" value="1"/>
</dbReference>
<comment type="caution">
    <text evidence="9">The sequence shown here is derived from an EMBL/GenBank/DDBJ whole genome shotgun (WGS) entry which is preliminary data.</text>
</comment>
<dbReference type="PANTHER" id="PTHR48101">
    <property type="entry name" value="METHYLMALONYL-COA MUTASE, MITOCHONDRIAL-RELATED"/>
    <property type="match status" value="1"/>
</dbReference>
<dbReference type="InterPro" id="IPR006098">
    <property type="entry name" value="MMCoA_mutase_a_cat"/>
</dbReference>
<protein>
    <submittedName>
        <fullName evidence="9">Protein meaA</fullName>
    </submittedName>
</protein>
<reference evidence="9 10" key="1">
    <citation type="submission" date="2018-03" db="EMBL/GenBank/DDBJ databases">
        <title>Bioinformatic expansion and discovery of thiopeptide antibiotics.</title>
        <authorList>
            <person name="Schwalen C.J."/>
            <person name="Hudson G.A."/>
            <person name="Mitchell D.A."/>
        </authorList>
    </citation>
    <scope>NUCLEOTIDE SEQUENCE [LARGE SCALE GENOMIC DNA]</scope>
    <source>
        <strain evidence="9 10">ATCC 21389</strain>
    </source>
</reference>
<dbReference type="PANTHER" id="PTHR48101:SF3">
    <property type="entry name" value="COENZYME B12-DEPENDENT MUTASE"/>
    <property type="match status" value="1"/>
</dbReference>
<evidence type="ECO:0000256" key="6">
    <source>
        <dbReference type="ARBA" id="ARBA00023235"/>
    </source>
</evidence>
<dbReference type="Gene3D" id="3.40.50.280">
    <property type="entry name" value="Cobalamin-binding domain"/>
    <property type="match status" value="1"/>
</dbReference>
<keyword evidence="5" id="KW-0479">Metal-binding</keyword>
<keyword evidence="7" id="KW-0170">Cobalt</keyword>
<keyword evidence="10" id="KW-1185">Reference proteome</keyword>
<dbReference type="InterPro" id="IPR016176">
    <property type="entry name" value="Cbl-dep_enz_cat"/>
</dbReference>
<comment type="subunit">
    <text evidence="3">Heterodimer of an alpha and a beta chain.</text>
</comment>
<dbReference type="SUPFAM" id="SSF51703">
    <property type="entry name" value="Cobalamin (vitamin B12)-dependent enzymes"/>
    <property type="match status" value="1"/>
</dbReference>
<dbReference type="CDD" id="cd02071">
    <property type="entry name" value="MM_CoA_mut_B12_BD"/>
    <property type="match status" value="1"/>
</dbReference>
<evidence type="ECO:0000256" key="5">
    <source>
        <dbReference type="ARBA" id="ARBA00022723"/>
    </source>
</evidence>
<dbReference type="Pfam" id="PF02310">
    <property type="entry name" value="B12-binding"/>
    <property type="match status" value="1"/>
</dbReference>